<name>A0A0M0J3H8_9EUKA</name>
<feature type="transmembrane region" description="Helical" evidence="1">
    <location>
        <begin position="123"/>
        <end position="145"/>
    </location>
</feature>
<comment type="caution">
    <text evidence="2">The sequence shown here is derived from an EMBL/GenBank/DDBJ whole genome shotgun (WGS) entry which is preliminary data.</text>
</comment>
<protein>
    <submittedName>
        <fullName evidence="2">Uncharacterized protein</fullName>
    </submittedName>
</protein>
<dbReference type="Proteomes" id="UP000037460">
    <property type="component" value="Unassembled WGS sequence"/>
</dbReference>
<keyword evidence="1" id="KW-0812">Transmembrane</keyword>
<organism evidence="2 3">
    <name type="scientific">Chrysochromulina tobinii</name>
    <dbReference type="NCBI Taxonomy" id="1460289"/>
    <lineage>
        <taxon>Eukaryota</taxon>
        <taxon>Haptista</taxon>
        <taxon>Haptophyta</taxon>
        <taxon>Prymnesiophyceae</taxon>
        <taxon>Prymnesiales</taxon>
        <taxon>Chrysochromulinaceae</taxon>
        <taxon>Chrysochromulina</taxon>
    </lineage>
</organism>
<evidence type="ECO:0000313" key="3">
    <source>
        <dbReference type="Proteomes" id="UP000037460"/>
    </source>
</evidence>
<dbReference type="AlphaFoldDB" id="A0A0M0J3H8"/>
<evidence type="ECO:0000313" key="2">
    <source>
        <dbReference type="EMBL" id="KOO20862.1"/>
    </source>
</evidence>
<accession>A0A0M0J3H8</accession>
<keyword evidence="1" id="KW-0472">Membrane</keyword>
<evidence type="ECO:0000256" key="1">
    <source>
        <dbReference type="SAM" id="Phobius"/>
    </source>
</evidence>
<gene>
    <name evidence="2" type="ORF">Ctob_000116</name>
</gene>
<proteinExistence type="predicted"/>
<sequence>MAHVFARVIVRGAAPLSLAARPRVAVLATAPRRLKSTAPSTIYDDSHLFPDQVLEEDKTGFPVGLPQIKEAELWKEGAEGTLLAERAELWWDDGTAEPEWFVDRGSAGGADGGRPWSLSTGAALAQLAGALTFIGVFIGGTGYLLGDTLRPAAPRWEHGYPSDMRAQFGLPITATAAEEDE</sequence>
<keyword evidence="3" id="KW-1185">Reference proteome</keyword>
<dbReference type="EMBL" id="JWZX01003407">
    <property type="protein sequence ID" value="KOO20862.1"/>
    <property type="molecule type" value="Genomic_DNA"/>
</dbReference>
<keyword evidence="1" id="KW-1133">Transmembrane helix</keyword>
<reference evidence="3" key="1">
    <citation type="journal article" date="2015" name="PLoS Genet.">
        <title>Genome Sequence and Transcriptome Analyses of Chrysochromulina tobin: Metabolic Tools for Enhanced Algal Fitness in the Prominent Order Prymnesiales (Haptophyceae).</title>
        <authorList>
            <person name="Hovde B.T."/>
            <person name="Deodato C.R."/>
            <person name="Hunsperger H.M."/>
            <person name="Ryken S.A."/>
            <person name="Yost W."/>
            <person name="Jha R.K."/>
            <person name="Patterson J."/>
            <person name="Monnat R.J. Jr."/>
            <person name="Barlow S.B."/>
            <person name="Starkenburg S.R."/>
            <person name="Cattolico R.A."/>
        </authorList>
    </citation>
    <scope>NUCLEOTIDE SEQUENCE</scope>
    <source>
        <strain evidence="3">CCMP291</strain>
    </source>
</reference>